<sequence length="277" mass="29413">MSGAFSKLMAAVSAFRKVWSANDLDLISAGVAFYGLFSIFPAIAASIAVFGLIADPVVIYDQLNLLREFIPADVFNLLRAQVNRLLSAESTTLGWASIVSLGIALWSARAGVGALIRGLNAITGVQSRSGVRHLMTAVGLTAALIGVGIVALIMVVIAPVVIAFVPLASKIEGLLLALRWVVALLVLLIALGLLYRYGPNGDGVSRGRIFTVGSVVAVVLWYGASWLFSYYLANFGNYNEVYGSIGAVAAMLMWLYISSYLVLLGCVLNVALLRIRA</sequence>
<feature type="transmembrane region" description="Helical" evidence="6">
    <location>
        <begin position="177"/>
        <end position="197"/>
    </location>
</feature>
<keyword evidence="2" id="KW-1003">Cell membrane</keyword>
<feature type="transmembrane region" description="Helical" evidence="6">
    <location>
        <begin position="209"/>
        <end position="233"/>
    </location>
</feature>
<evidence type="ECO:0000256" key="2">
    <source>
        <dbReference type="ARBA" id="ARBA00022475"/>
    </source>
</evidence>
<evidence type="ECO:0000256" key="1">
    <source>
        <dbReference type="ARBA" id="ARBA00004651"/>
    </source>
</evidence>
<gene>
    <name evidence="7" type="ORF">BVC71_03480</name>
</gene>
<evidence type="ECO:0000256" key="6">
    <source>
        <dbReference type="SAM" id="Phobius"/>
    </source>
</evidence>
<keyword evidence="4 6" id="KW-1133">Transmembrane helix</keyword>
<comment type="subcellular location">
    <subcellularLocation>
        <location evidence="1">Cell membrane</location>
        <topology evidence="1">Multi-pass membrane protein</topology>
    </subcellularLocation>
</comment>
<dbReference type="InterPro" id="IPR017039">
    <property type="entry name" value="Virul_fac_BrkB"/>
</dbReference>
<reference evidence="7 8" key="1">
    <citation type="submission" date="2016-12" db="EMBL/GenBank/DDBJ databases">
        <title>The draft genome sequence of HSLHS2.</title>
        <authorList>
            <person name="Hu D."/>
            <person name="Wang L."/>
            <person name="Shao Z."/>
        </authorList>
    </citation>
    <scope>NUCLEOTIDE SEQUENCE [LARGE SCALE GENOMIC DNA]</scope>
    <source>
        <strain evidence="7">MCCC 1A06712</strain>
    </source>
</reference>
<dbReference type="GO" id="GO:0005886">
    <property type="term" value="C:plasma membrane"/>
    <property type="evidence" value="ECO:0007669"/>
    <property type="project" value="UniProtKB-SubCell"/>
</dbReference>
<dbReference type="NCBIfam" id="TIGR00765">
    <property type="entry name" value="yihY_not_rbn"/>
    <property type="match status" value="1"/>
</dbReference>
<keyword evidence="3 6" id="KW-0812">Transmembrane</keyword>
<evidence type="ECO:0000256" key="3">
    <source>
        <dbReference type="ARBA" id="ARBA00022692"/>
    </source>
</evidence>
<dbReference type="PRINTS" id="PR01559">
    <property type="entry name" value="DUFFYANTIGEN"/>
</dbReference>
<dbReference type="PANTHER" id="PTHR30213">
    <property type="entry name" value="INNER MEMBRANE PROTEIN YHJD"/>
    <property type="match status" value="1"/>
</dbReference>
<keyword evidence="8" id="KW-1185">Reference proteome</keyword>
<comment type="caution">
    <text evidence="7">The sequence shown here is derived from an EMBL/GenBank/DDBJ whole genome shotgun (WGS) entry which is preliminary data.</text>
</comment>
<name>A0A251X2C6_9RHOB</name>
<evidence type="ECO:0000256" key="4">
    <source>
        <dbReference type="ARBA" id="ARBA00022989"/>
    </source>
</evidence>
<accession>A0A251X2C6</accession>
<evidence type="ECO:0000313" key="7">
    <source>
        <dbReference type="EMBL" id="OUD10565.1"/>
    </source>
</evidence>
<feature type="transmembrane region" description="Helical" evidence="6">
    <location>
        <begin position="137"/>
        <end position="165"/>
    </location>
</feature>
<dbReference type="Proteomes" id="UP000194664">
    <property type="component" value="Unassembled WGS sequence"/>
</dbReference>
<feature type="transmembrane region" description="Helical" evidence="6">
    <location>
        <begin position="26"/>
        <end position="54"/>
    </location>
</feature>
<dbReference type="Pfam" id="PF03631">
    <property type="entry name" value="Virul_fac_BrkB"/>
    <property type="match status" value="1"/>
</dbReference>
<proteinExistence type="predicted"/>
<protein>
    <submittedName>
        <fullName evidence="7">Ribonuclease BN</fullName>
    </submittedName>
</protein>
<keyword evidence="5 6" id="KW-0472">Membrane</keyword>
<organism evidence="7 8">
    <name type="scientific">Marivivens niveibacter</name>
    <dbReference type="NCBI Taxonomy" id="1930667"/>
    <lineage>
        <taxon>Bacteria</taxon>
        <taxon>Pseudomonadati</taxon>
        <taxon>Pseudomonadota</taxon>
        <taxon>Alphaproteobacteria</taxon>
        <taxon>Rhodobacterales</taxon>
        <taxon>Paracoccaceae</taxon>
        <taxon>Marivivens group</taxon>
        <taxon>Marivivens</taxon>
    </lineage>
</organism>
<dbReference type="AlphaFoldDB" id="A0A251X2C6"/>
<dbReference type="PANTHER" id="PTHR30213:SF0">
    <property type="entry name" value="UPF0761 MEMBRANE PROTEIN YIHY"/>
    <property type="match status" value="1"/>
</dbReference>
<dbReference type="EMBL" id="MSPP01000001">
    <property type="protein sequence ID" value="OUD10565.1"/>
    <property type="molecule type" value="Genomic_DNA"/>
</dbReference>
<feature type="transmembrane region" description="Helical" evidence="6">
    <location>
        <begin position="253"/>
        <end position="273"/>
    </location>
</feature>
<evidence type="ECO:0000256" key="5">
    <source>
        <dbReference type="ARBA" id="ARBA00023136"/>
    </source>
</evidence>
<dbReference type="PIRSF" id="PIRSF035875">
    <property type="entry name" value="RNase_BN"/>
    <property type="match status" value="1"/>
</dbReference>
<evidence type="ECO:0000313" key="8">
    <source>
        <dbReference type="Proteomes" id="UP000194664"/>
    </source>
</evidence>